<dbReference type="Proteomes" id="UP000681722">
    <property type="component" value="Unassembled WGS sequence"/>
</dbReference>
<dbReference type="Proteomes" id="UP000663829">
    <property type="component" value="Unassembled WGS sequence"/>
</dbReference>
<dbReference type="PROSITE" id="PS50835">
    <property type="entry name" value="IG_LIKE"/>
    <property type="match status" value="1"/>
</dbReference>
<dbReference type="OrthoDB" id="9972240at2759"/>
<dbReference type="EMBL" id="CAJOBC010005284">
    <property type="protein sequence ID" value="CAF3858310.1"/>
    <property type="molecule type" value="Genomic_DNA"/>
</dbReference>
<evidence type="ECO:0000313" key="4">
    <source>
        <dbReference type="Proteomes" id="UP000663829"/>
    </source>
</evidence>
<accession>A0A814NKY7</accession>
<dbReference type="AlphaFoldDB" id="A0A814NKY7"/>
<name>A0A814NKY7_9BILA</name>
<evidence type="ECO:0000313" key="3">
    <source>
        <dbReference type="EMBL" id="CAF3858310.1"/>
    </source>
</evidence>
<reference evidence="2" key="1">
    <citation type="submission" date="2021-02" db="EMBL/GenBank/DDBJ databases">
        <authorList>
            <person name="Nowell W R."/>
        </authorList>
    </citation>
    <scope>NUCLEOTIDE SEQUENCE</scope>
</reference>
<gene>
    <name evidence="2" type="ORF">GPM918_LOCUS18353</name>
    <name evidence="3" type="ORF">SRO942_LOCUS18350</name>
</gene>
<organism evidence="2 4">
    <name type="scientific">Didymodactylos carnosus</name>
    <dbReference type="NCBI Taxonomy" id="1234261"/>
    <lineage>
        <taxon>Eukaryota</taxon>
        <taxon>Metazoa</taxon>
        <taxon>Spiralia</taxon>
        <taxon>Gnathifera</taxon>
        <taxon>Rotifera</taxon>
        <taxon>Eurotatoria</taxon>
        <taxon>Bdelloidea</taxon>
        <taxon>Philodinida</taxon>
        <taxon>Philodinidae</taxon>
        <taxon>Didymodactylos</taxon>
    </lineage>
</organism>
<proteinExistence type="predicted"/>
<keyword evidence="4" id="KW-1185">Reference proteome</keyword>
<dbReference type="EMBL" id="CAJNOQ010005284">
    <property type="protein sequence ID" value="CAF1092900.1"/>
    <property type="molecule type" value="Genomic_DNA"/>
</dbReference>
<comment type="caution">
    <text evidence="2">The sequence shown here is derived from an EMBL/GenBank/DDBJ whole genome shotgun (WGS) entry which is preliminary data.</text>
</comment>
<evidence type="ECO:0000313" key="2">
    <source>
        <dbReference type="EMBL" id="CAF1092900.1"/>
    </source>
</evidence>
<evidence type="ECO:0000259" key="1">
    <source>
        <dbReference type="PROSITE" id="PS50835"/>
    </source>
</evidence>
<protein>
    <recommendedName>
        <fullName evidence="1">Ig-like domain-containing protein</fullName>
    </recommendedName>
</protein>
<dbReference type="InterPro" id="IPR007110">
    <property type="entry name" value="Ig-like_dom"/>
</dbReference>
<feature type="domain" description="Ig-like" evidence="1">
    <location>
        <begin position="248"/>
        <end position="325"/>
    </location>
</feature>
<sequence>MELEPILLCMIAVPNSIIAYFQQSNLNSSQVSQKHRPTVGVIRWDAWNLFNGDYDPISFYLHRALSPEIFHYRLPFYATINSPTNISFNGDLQDVMDQELVYAAHAGLDYWAFDTYCTFGPNCTTNSSFCSQYYQQTSNIYCPRNPAYGLNQYLSSKYNSLMKFTLLLLGSPPCDPTFQERYLDLMQHPQFQTVLEGRPLLYLFQFSDAEANACGGGWSGSGEVFHKFRQLAINRGWDPRPRAQNPVPWVIEGPEHYFQATGKEVQELIQRAVNFTCKYNDTAEAQTIIFYAWNESSENGASLIPSIGNGSLYVDALSDVLPMYC</sequence>